<proteinExistence type="predicted"/>
<dbReference type="EMBL" id="VMNX01000027">
    <property type="protein sequence ID" value="MPY49024.1"/>
    <property type="molecule type" value="Genomic_DNA"/>
</dbReference>
<dbReference type="AlphaFoldDB" id="A0A5N8WR35"/>
<reference evidence="1 2" key="1">
    <citation type="submission" date="2019-09" db="EMBL/GenBank/DDBJ databases">
        <authorList>
            <person name="Duangmal K."/>
            <person name="Teo W.F.A."/>
            <person name="Lipun K."/>
        </authorList>
    </citation>
    <scope>NUCLEOTIDE SEQUENCE [LARGE SCALE GENOMIC DNA]</scope>
    <source>
        <strain evidence="1 2">K1PN6</strain>
    </source>
</reference>
<protein>
    <recommendedName>
        <fullName evidence="3">ESX-1 secretion-associated protein</fullName>
    </recommendedName>
</protein>
<dbReference type="RefSeq" id="WP_152861426.1">
    <property type="nucleotide sequence ID" value="NZ_VMNX01000027.1"/>
</dbReference>
<evidence type="ECO:0008006" key="3">
    <source>
        <dbReference type="Google" id="ProtNLM"/>
    </source>
</evidence>
<accession>A0A5N8WR35</accession>
<organism evidence="1 2">
    <name type="scientific">Streptomyces acidicola</name>
    <dbReference type="NCBI Taxonomy" id="2596892"/>
    <lineage>
        <taxon>Bacteria</taxon>
        <taxon>Bacillati</taxon>
        <taxon>Actinomycetota</taxon>
        <taxon>Actinomycetes</taxon>
        <taxon>Kitasatosporales</taxon>
        <taxon>Streptomycetaceae</taxon>
        <taxon>Streptomyces</taxon>
    </lineage>
</organism>
<dbReference type="Proteomes" id="UP000373149">
    <property type="component" value="Unassembled WGS sequence"/>
</dbReference>
<evidence type="ECO:0000313" key="1">
    <source>
        <dbReference type="EMBL" id="MPY49024.1"/>
    </source>
</evidence>
<name>A0A5N8WR35_9ACTN</name>
<comment type="caution">
    <text evidence="1">The sequence shown here is derived from an EMBL/GenBank/DDBJ whole genome shotgun (WGS) entry which is preliminary data.</text>
</comment>
<evidence type="ECO:0000313" key="2">
    <source>
        <dbReference type="Proteomes" id="UP000373149"/>
    </source>
</evidence>
<keyword evidence="2" id="KW-1185">Reference proteome</keyword>
<gene>
    <name evidence="1" type="ORF">FPZ41_10755</name>
</gene>
<sequence>MSQGFGVASDALRTYARNTEPDVDRIQRIRNRIQQLELSEGTFGMLPQSDELSADYDTKQQGAVKDLGDAADALQGIVDAARVTADRYDGNEDDTAAGFGGP</sequence>